<reference evidence="1" key="2">
    <citation type="submission" date="2025-09" db="UniProtKB">
        <authorList>
            <consortium name="EnsemblPlants"/>
        </authorList>
    </citation>
    <scope>IDENTIFICATION</scope>
</reference>
<accession>A0ACD5XHI8</accession>
<proteinExistence type="predicted"/>
<keyword evidence="2" id="KW-1185">Reference proteome</keyword>
<organism evidence="1 2">
    <name type="scientific">Avena sativa</name>
    <name type="common">Oat</name>
    <dbReference type="NCBI Taxonomy" id="4498"/>
    <lineage>
        <taxon>Eukaryota</taxon>
        <taxon>Viridiplantae</taxon>
        <taxon>Streptophyta</taxon>
        <taxon>Embryophyta</taxon>
        <taxon>Tracheophyta</taxon>
        <taxon>Spermatophyta</taxon>
        <taxon>Magnoliopsida</taxon>
        <taxon>Liliopsida</taxon>
        <taxon>Poales</taxon>
        <taxon>Poaceae</taxon>
        <taxon>BOP clade</taxon>
        <taxon>Pooideae</taxon>
        <taxon>Poodae</taxon>
        <taxon>Poeae</taxon>
        <taxon>Poeae Chloroplast Group 1 (Aveneae type)</taxon>
        <taxon>Aveninae</taxon>
        <taxon>Avena</taxon>
    </lineage>
</organism>
<dbReference type="Proteomes" id="UP001732700">
    <property type="component" value="Chromosome 5A"/>
</dbReference>
<name>A0ACD5XHI8_AVESA</name>
<sequence length="399" mass="42396">MKKRDTMAGAALLAAAAVAFVVCSSASAAGDGQTRRRRPALLPAVYVFGDSLVDVGNNDFLPPPAPRAGFPCGIDLPRGTPDRRTGRFTNGYNLADFIAQRVGFNMSPPAYLSLTPQVSLDLLSGRVGANYASGGSGILDNTGNGTITLREQIKLFANTKASMTKTELGHNRVNRLLSRSLFLISTAGNDFSTFSHGKATMSDYIANLVSTYLKHIKILYNLGARKLGLLDAVPIGSLPGIRASLVNDGACDDVANSFAQQFNALLRLEMASATAAAMPGMEYSIASIYNIISDMISNPPLDGLEEVASACCGGGKLNAEFICSATSNLCTNRSQYVFWDNVHETQAAYRRAVAAMFDSTAAAMYTEPISFHQLVTRKQVGPGAGIDLEHSFADRAAEI</sequence>
<evidence type="ECO:0000313" key="1">
    <source>
        <dbReference type="EnsemblPlants" id="AVESA.00010b.r2.5AG0818500.1.CDS"/>
    </source>
</evidence>
<evidence type="ECO:0000313" key="2">
    <source>
        <dbReference type="Proteomes" id="UP001732700"/>
    </source>
</evidence>
<dbReference type="EnsemblPlants" id="AVESA.00010b.r2.5AG0818500.1">
    <property type="protein sequence ID" value="AVESA.00010b.r2.5AG0818500.1.CDS"/>
    <property type="gene ID" value="AVESA.00010b.r2.5AG0818500"/>
</dbReference>
<protein>
    <submittedName>
        <fullName evidence="1">Uncharacterized protein</fullName>
    </submittedName>
</protein>
<reference evidence="1" key="1">
    <citation type="submission" date="2021-05" db="EMBL/GenBank/DDBJ databases">
        <authorList>
            <person name="Scholz U."/>
            <person name="Mascher M."/>
            <person name="Fiebig A."/>
        </authorList>
    </citation>
    <scope>NUCLEOTIDE SEQUENCE [LARGE SCALE GENOMIC DNA]</scope>
</reference>